<dbReference type="AlphaFoldDB" id="A0A9N8RLW5"/>
<name>A0A9N8RLW5_GIBZA</name>
<evidence type="ECO:0000313" key="1">
    <source>
        <dbReference type="EMBL" id="CAG2001106.1"/>
    </source>
</evidence>
<protein>
    <submittedName>
        <fullName evidence="1">Uncharacterized protein</fullName>
    </submittedName>
</protein>
<comment type="caution">
    <text evidence="1">The sequence shown here is derived from an EMBL/GenBank/DDBJ whole genome shotgun (WGS) entry which is preliminary data.</text>
</comment>
<organism evidence="1 2">
    <name type="scientific">Gibberella zeae</name>
    <name type="common">Wheat head blight fungus</name>
    <name type="synonym">Fusarium graminearum</name>
    <dbReference type="NCBI Taxonomy" id="5518"/>
    <lineage>
        <taxon>Eukaryota</taxon>
        <taxon>Fungi</taxon>
        <taxon>Dikarya</taxon>
        <taxon>Ascomycota</taxon>
        <taxon>Pezizomycotina</taxon>
        <taxon>Sordariomycetes</taxon>
        <taxon>Hypocreomycetidae</taxon>
        <taxon>Hypocreales</taxon>
        <taxon>Nectriaceae</taxon>
        <taxon>Fusarium</taxon>
    </lineage>
</organism>
<gene>
    <name evidence="1" type="ORF">MDCFG202_LOCUS464395</name>
</gene>
<dbReference type="EMBL" id="CAJPIJ010000167">
    <property type="protein sequence ID" value="CAG2001106.1"/>
    <property type="molecule type" value="Genomic_DNA"/>
</dbReference>
<dbReference type="Proteomes" id="UP000746612">
    <property type="component" value="Unassembled WGS sequence"/>
</dbReference>
<accession>A0A9N8RLW5</accession>
<sequence>MPESSDSQEVASYTPDIFKIPLTISTHVAARAGVALLCGVGIGGDVEWSHAVAVGAARASHASHDTHAAVVAAAIAAAVPAVPAVPAGEATAPVVVVVAAATSAAGDPVASSYMSRDSLFSRTPR</sequence>
<reference evidence="1" key="1">
    <citation type="submission" date="2021-03" db="EMBL/GenBank/DDBJ databases">
        <authorList>
            <person name="Alouane T."/>
            <person name="Langin T."/>
            <person name="Bonhomme L."/>
        </authorList>
    </citation>
    <scope>NUCLEOTIDE SEQUENCE</scope>
    <source>
        <strain evidence="1">MDC_Fg202</strain>
    </source>
</reference>
<evidence type="ECO:0000313" key="2">
    <source>
        <dbReference type="Proteomes" id="UP000746612"/>
    </source>
</evidence>
<proteinExistence type="predicted"/>